<name>A0AAV4X5P2_9ARAC</name>
<keyword evidence="2" id="KW-1185">Reference proteome</keyword>
<dbReference type="Proteomes" id="UP001054837">
    <property type="component" value="Unassembled WGS sequence"/>
</dbReference>
<evidence type="ECO:0000313" key="2">
    <source>
        <dbReference type="Proteomes" id="UP001054837"/>
    </source>
</evidence>
<comment type="caution">
    <text evidence="1">The sequence shown here is derived from an EMBL/GenBank/DDBJ whole genome shotgun (WGS) entry which is preliminary data.</text>
</comment>
<sequence length="110" mass="12456">MTSEWILPECPEVWSELEAKFGSLNTLNLTKLRALPPSFSNHNRNRKVCTSLEIQGLLVLRSNSPEIHGRPLLRRSLNGGERICIHRADENLAEDYRSENCRKGSSAIRG</sequence>
<reference evidence="1 2" key="1">
    <citation type="submission" date="2021-06" db="EMBL/GenBank/DDBJ databases">
        <title>Caerostris darwini draft genome.</title>
        <authorList>
            <person name="Kono N."/>
            <person name="Arakawa K."/>
        </authorList>
    </citation>
    <scope>NUCLEOTIDE SEQUENCE [LARGE SCALE GENOMIC DNA]</scope>
</reference>
<evidence type="ECO:0000313" key="1">
    <source>
        <dbReference type="EMBL" id="GIY89968.1"/>
    </source>
</evidence>
<accession>A0AAV4X5P2</accession>
<gene>
    <name evidence="1" type="ORF">CDAR_605071</name>
</gene>
<organism evidence="1 2">
    <name type="scientific">Caerostris darwini</name>
    <dbReference type="NCBI Taxonomy" id="1538125"/>
    <lineage>
        <taxon>Eukaryota</taxon>
        <taxon>Metazoa</taxon>
        <taxon>Ecdysozoa</taxon>
        <taxon>Arthropoda</taxon>
        <taxon>Chelicerata</taxon>
        <taxon>Arachnida</taxon>
        <taxon>Araneae</taxon>
        <taxon>Araneomorphae</taxon>
        <taxon>Entelegynae</taxon>
        <taxon>Araneoidea</taxon>
        <taxon>Araneidae</taxon>
        <taxon>Caerostris</taxon>
    </lineage>
</organism>
<protein>
    <submittedName>
        <fullName evidence="1">Uncharacterized protein</fullName>
    </submittedName>
</protein>
<dbReference type="EMBL" id="BPLQ01015704">
    <property type="protein sequence ID" value="GIY89968.1"/>
    <property type="molecule type" value="Genomic_DNA"/>
</dbReference>
<dbReference type="AlphaFoldDB" id="A0AAV4X5P2"/>
<proteinExistence type="predicted"/>